<comment type="function">
    <text evidence="12">May act as a regulator of myogenesis. Promotes the repair of DNA double-strand breaks (DSBs) through the homologous recombination pathway by facilitating the recruitment of the DNA endonuclease RBBP8 to the DSBs.</text>
</comment>
<evidence type="ECO:0000256" key="13">
    <source>
        <dbReference type="SAM" id="MobiDB-lite"/>
    </source>
</evidence>
<dbReference type="Pfam" id="PF11467">
    <property type="entry name" value="LEDGF"/>
    <property type="match status" value="1"/>
</dbReference>
<dbReference type="EMBL" id="OW240916">
    <property type="protein sequence ID" value="CAH2292826.1"/>
    <property type="molecule type" value="Genomic_DNA"/>
</dbReference>
<dbReference type="Pfam" id="PF00855">
    <property type="entry name" value="PWWP"/>
    <property type="match status" value="1"/>
</dbReference>
<evidence type="ECO:0000256" key="11">
    <source>
        <dbReference type="ARBA" id="ARBA00039350"/>
    </source>
</evidence>
<dbReference type="Gene3D" id="2.30.30.140">
    <property type="match status" value="1"/>
</dbReference>
<gene>
    <name evidence="15" type="ORF">PECUL_23A049633</name>
</gene>
<evidence type="ECO:0000256" key="5">
    <source>
        <dbReference type="ARBA" id="ARBA00022541"/>
    </source>
</evidence>
<dbReference type="InterPro" id="IPR021567">
    <property type="entry name" value="LEDGF_IBD"/>
</dbReference>
<evidence type="ECO:0000256" key="1">
    <source>
        <dbReference type="ARBA" id="ARBA00004123"/>
    </source>
</evidence>
<keyword evidence="6" id="KW-0227">DNA damage</keyword>
<feature type="compositionally biased region" description="Basic and acidic residues" evidence="13">
    <location>
        <begin position="587"/>
        <end position="603"/>
    </location>
</feature>
<evidence type="ECO:0000259" key="14">
    <source>
        <dbReference type="PROSITE" id="PS50812"/>
    </source>
</evidence>
<dbReference type="SUPFAM" id="SSF63748">
    <property type="entry name" value="Tudor/PWWP/MBT"/>
    <property type="match status" value="1"/>
</dbReference>
<evidence type="ECO:0000256" key="2">
    <source>
        <dbReference type="ARBA" id="ARBA00004496"/>
    </source>
</evidence>
<name>A0AAD1S4U6_PELCU</name>
<dbReference type="InterPro" id="IPR035441">
    <property type="entry name" value="TFIIS/LEDGF_dom_sf"/>
</dbReference>
<dbReference type="PROSITE" id="PS50812">
    <property type="entry name" value="PWWP"/>
    <property type="match status" value="1"/>
</dbReference>
<keyword evidence="10" id="KW-0539">Nucleus</keyword>
<evidence type="ECO:0000256" key="10">
    <source>
        <dbReference type="ARBA" id="ARBA00023242"/>
    </source>
</evidence>
<accession>A0AAD1S4U6</accession>
<feature type="compositionally biased region" description="Basic and acidic residues" evidence="13">
    <location>
        <begin position="533"/>
        <end position="557"/>
    </location>
</feature>
<feature type="region of interest" description="Disordered" evidence="13">
    <location>
        <begin position="115"/>
        <end position="449"/>
    </location>
</feature>
<keyword evidence="4" id="KW-0963">Cytoplasm</keyword>
<dbReference type="Proteomes" id="UP001295444">
    <property type="component" value="Chromosome 05"/>
</dbReference>
<keyword evidence="9" id="KW-0234">DNA repair</keyword>
<dbReference type="PANTHER" id="PTHR12550">
    <property type="entry name" value="HEPATOMA-DERIVED GROWTH FACTOR-RELATED"/>
    <property type="match status" value="1"/>
</dbReference>
<dbReference type="SUPFAM" id="SSF140576">
    <property type="entry name" value="HIV integrase-binding domain"/>
    <property type="match status" value="1"/>
</dbReference>
<dbReference type="FunFam" id="2.30.30.140:FF:000017">
    <property type="entry name" value="hepatoma-derived growth factor isoform X1"/>
    <property type="match status" value="1"/>
</dbReference>
<comment type="similarity">
    <text evidence="3">Belongs to the HDGF family.</text>
</comment>
<feature type="region of interest" description="Disordered" evidence="13">
    <location>
        <begin position="523"/>
        <end position="621"/>
    </location>
</feature>
<evidence type="ECO:0000256" key="3">
    <source>
        <dbReference type="ARBA" id="ARBA00005309"/>
    </source>
</evidence>
<keyword evidence="8" id="KW-0233">DNA recombination</keyword>
<comment type="subcellular location">
    <subcellularLocation>
        <location evidence="2">Cytoplasm</location>
    </subcellularLocation>
    <subcellularLocation>
        <location evidence="1">Nucleus</location>
    </subcellularLocation>
</comment>
<evidence type="ECO:0000256" key="4">
    <source>
        <dbReference type="ARBA" id="ARBA00022490"/>
    </source>
</evidence>
<dbReference type="InterPro" id="IPR036218">
    <property type="entry name" value="HIVI-bd_sf"/>
</dbReference>
<keyword evidence="7" id="KW-0175">Coiled coil</keyword>
<evidence type="ECO:0000256" key="7">
    <source>
        <dbReference type="ARBA" id="ARBA00023054"/>
    </source>
</evidence>
<dbReference type="GO" id="GO:0005634">
    <property type="term" value="C:nucleus"/>
    <property type="evidence" value="ECO:0007669"/>
    <property type="project" value="UniProtKB-SubCell"/>
</dbReference>
<evidence type="ECO:0000256" key="6">
    <source>
        <dbReference type="ARBA" id="ARBA00022763"/>
    </source>
</evidence>
<keyword evidence="5" id="KW-0517">Myogenesis</keyword>
<protein>
    <recommendedName>
        <fullName evidence="11">Hepatoma-derived growth factor-related protein 2</fullName>
    </recommendedName>
</protein>
<dbReference type="PANTHER" id="PTHR12550:SF18">
    <property type="entry name" value="HEPATOMA-DERIVED GROWTH FACTOR-RELATED PROTEIN 2"/>
    <property type="match status" value="1"/>
</dbReference>
<evidence type="ECO:0000256" key="8">
    <source>
        <dbReference type="ARBA" id="ARBA00023172"/>
    </source>
</evidence>
<dbReference type="SMART" id="SM00293">
    <property type="entry name" value="PWWP"/>
    <property type="match status" value="1"/>
</dbReference>
<reference evidence="15" key="1">
    <citation type="submission" date="2022-03" db="EMBL/GenBank/DDBJ databases">
        <authorList>
            <person name="Alioto T."/>
            <person name="Alioto T."/>
            <person name="Gomez Garrido J."/>
        </authorList>
    </citation>
    <scope>NUCLEOTIDE SEQUENCE</scope>
</reference>
<evidence type="ECO:0000313" key="15">
    <source>
        <dbReference type="EMBL" id="CAH2292826.1"/>
    </source>
</evidence>
<feature type="compositionally biased region" description="Basic and acidic residues" evidence="13">
    <location>
        <begin position="400"/>
        <end position="449"/>
    </location>
</feature>
<evidence type="ECO:0000313" key="16">
    <source>
        <dbReference type="Proteomes" id="UP001295444"/>
    </source>
</evidence>
<dbReference type="Gene3D" id="1.20.930.10">
    <property type="entry name" value="Conserved domain common to transcription factors TFIIS, elongin A, CRSP70"/>
    <property type="match status" value="1"/>
</dbReference>
<sequence>MPHNFKPGDLVFAKMKGYPHWPARIDDVRDGAVKPPPNKYPIFFYGTHETAFLGPKDLFLYEKYKDKYGKPNKRKGFNEGLWEIQSNPDASYSLPAPSVSSSDSDVPDEKVAVEIETGIDEDVPVLPENTVETSSEEEGAKRKGPLAKTPKGKSEKHSSSEQEPDSASSSEEEEEENSDSDQDFTPEKSASRPQRKPTATGRKSKVVADSGSDSKSDSEVEEKNQKSSSSSSDSDTPVKKAPRGRRPAEKSAPKPRNRGRKTPPPASTSSESDSSPDRVSEWKKRDEERLNALEERRRKEQEDQLRRLREEEKEEDERKKKQKLEKEDKSADSDSSESGKEDAKQEKRSIISSDSEKEDKSHKESKIDSGENKKGNKKRDHSVSDSDSDKKVKKSVKRPRISEPAKKPIQKEKRGDRPRGRPPKTDKGKKKSEIISDRRAEKKEPTVEDKLQKLHSEIKFALKVDSPDIQKCLNALDELGSLQLTSHILQKNTDVVTTLKKIRRYKANQSVMDKAAEVYSRIKTRILGPKPESQQKEPEKDISQDKEEEKLSEKPADDSAAPVNGDSETQATNESGDKESDQNPDSKTADQEKEQNHDDRTADLPEEPSDPGLIPMETPAS</sequence>
<feature type="compositionally biased region" description="Basic and acidic residues" evidence="13">
    <location>
        <begin position="212"/>
        <end position="225"/>
    </location>
</feature>
<feature type="compositionally biased region" description="Acidic residues" evidence="13">
    <location>
        <begin position="170"/>
        <end position="184"/>
    </location>
</feature>
<organism evidence="15 16">
    <name type="scientific">Pelobates cultripes</name>
    <name type="common">Western spadefoot toad</name>
    <dbReference type="NCBI Taxonomy" id="61616"/>
    <lineage>
        <taxon>Eukaryota</taxon>
        <taxon>Metazoa</taxon>
        <taxon>Chordata</taxon>
        <taxon>Craniata</taxon>
        <taxon>Vertebrata</taxon>
        <taxon>Euteleostomi</taxon>
        <taxon>Amphibia</taxon>
        <taxon>Batrachia</taxon>
        <taxon>Anura</taxon>
        <taxon>Pelobatoidea</taxon>
        <taxon>Pelobatidae</taxon>
        <taxon>Pelobates</taxon>
    </lineage>
</organism>
<evidence type="ECO:0000256" key="9">
    <source>
        <dbReference type="ARBA" id="ARBA00023204"/>
    </source>
</evidence>
<keyword evidence="16" id="KW-1185">Reference proteome</keyword>
<feature type="compositionally biased region" description="Basic and acidic residues" evidence="13">
    <location>
        <begin position="381"/>
        <end position="390"/>
    </location>
</feature>
<feature type="domain" description="PWWP" evidence="14">
    <location>
        <begin position="7"/>
        <end position="64"/>
    </location>
</feature>
<evidence type="ECO:0000256" key="12">
    <source>
        <dbReference type="ARBA" id="ARBA00057253"/>
    </source>
</evidence>
<dbReference type="InterPro" id="IPR000313">
    <property type="entry name" value="PWWP_dom"/>
</dbReference>
<dbReference type="CDD" id="cd20149">
    <property type="entry name" value="PWWP_HDGFL2"/>
    <property type="match status" value="1"/>
</dbReference>
<feature type="compositionally biased region" description="Basic and acidic residues" evidence="13">
    <location>
        <begin position="275"/>
        <end position="374"/>
    </location>
</feature>
<proteinExistence type="inferred from homology"/>
<dbReference type="AlphaFoldDB" id="A0AAD1S4U6"/>